<name>A0A8J2XNU0_9GAMM</name>
<dbReference type="PANTHER" id="PTHR11061">
    <property type="entry name" value="RNA M5U METHYLTRANSFERASE"/>
    <property type="match status" value="1"/>
</dbReference>
<dbReference type="EMBL" id="BMDX01000006">
    <property type="protein sequence ID" value="GGA74804.1"/>
    <property type="molecule type" value="Genomic_DNA"/>
</dbReference>
<keyword evidence="2" id="KW-0698">rRNA processing</keyword>
<dbReference type="InterPro" id="IPR002792">
    <property type="entry name" value="TRAM_dom"/>
</dbReference>
<feature type="binding site" evidence="9">
    <location>
        <position position="310"/>
    </location>
    <ligand>
        <name>S-adenosyl-L-methionine</name>
        <dbReference type="ChEBI" id="CHEBI:59789"/>
    </ligand>
</feature>
<evidence type="ECO:0000259" key="11">
    <source>
        <dbReference type="Pfam" id="PF01938"/>
    </source>
</evidence>
<feature type="binding site" evidence="9">
    <location>
        <position position="260"/>
    </location>
    <ligand>
        <name>S-adenosyl-L-methionine</name>
        <dbReference type="ChEBI" id="CHEBI:59789"/>
    </ligand>
</feature>
<feature type="domain" description="TRAM" evidence="11">
    <location>
        <begin position="14"/>
        <end position="52"/>
    </location>
</feature>
<dbReference type="GO" id="GO:0051539">
    <property type="term" value="F:4 iron, 4 sulfur cluster binding"/>
    <property type="evidence" value="ECO:0007669"/>
    <property type="project" value="UniProtKB-KW"/>
</dbReference>
<evidence type="ECO:0000256" key="8">
    <source>
        <dbReference type="ARBA" id="ARBA00059995"/>
    </source>
</evidence>
<evidence type="ECO:0000256" key="2">
    <source>
        <dbReference type="ARBA" id="ARBA00022552"/>
    </source>
</evidence>
<evidence type="ECO:0000256" key="6">
    <source>
        <dbReference type="ARBA" id="ARBA00023014"/>
    </source>
</evidence>
<evidence type="ECO:0000313" key="12">
    <source>
        <dbReference type="EMBL" id="GGA74804.1"/>
    </source>
</evidence>
<dbReference type="PROSITE" id="PS01230">
    <property type="entry name" value="TRMA_1"/>
    <property type="match status" value="1"/>
</dbReference>
<evidence type="ECO:0000256" key="7">
    <source>
        <dbReference type="ARBA" id="ARBA00052756"/>
    </source>
</evidence>
<dbReference type="AlphaFoldDB" id="A0A8J2XNU0"/>
<comment type="function">
    <text evidence="8">Catalyzes the formation of 5-methyl-uridine at position 1939 (m5U1939) in 23S rRNA.</text>
</comment>
<dbReference type="PROSITE" id="PS51687">
    <property type="entry name" value="SAM_MT_RNA_M5U"/>
    <property type="match status" value="1"/>
</dbReference>
<feature type="binding site" evidence="9">
    <location>
        <position position="289"/>
    </location>
    <ligand>
        <name>S-adenosyl-L-methionine</name>
        <dbReference type="ChEBI" id="CHEBI:59789"/>
    </ligand>
</feature>
<keyword evidence="6" id="KW-0411">Iron-sulfur</keyword>
<dbReference type="Gene3D" id="3.40.50.150">
    <property type="entry name" value="Vaccinia Virus protein VP39"/>
    <property type="match status" value="1"/>
</dbReference>
<dbReference type="PANTHER" id="PTHR11061:SF49">
    <property type="entry name" value="23S RRNA (URACIL(1939)-C(5))-METHYLTRANSFERASE RLMD"/>
    <property type="match status" value="1"/>
</dbReference>
<evidence type="ECO:0000256" key="4">
    <source>
        <dbReference type="ARBA" id="ARBA00022679"/>
    </source>
</evidence>
<evidence type="ECO:0000313" key="13">
    <source>
        <dbReference type="Proteomes" id="UP000619743"/>
    </source>
</evidence>
<reference evidence="13" key="1">
    <citation type="journal article" date="2019" name="Int. J. Syst. Evol. Microbiol.">
        <title>The Global Catalogue of Microorganisms (GCM) 10K type strain sequencing project: providing services to taxonomists for standard genome sequencing and annotation.</title>
        <authorList>
            <consortium name="The Broad Institute Genomics Platform"/>
            <consortium name="The Broad Institute Genome Sequencing Center for Infectious Disease"/>
            <person name="Wu L."/>
            <person name="Ma J."/>
        </authorList>
    </citation>
    <scope>NUCLEOTIDE SEQUENCE [LARGE SCALE GENOMIC DNA]</scope>
    <source>
        <strain evidence="13">CGMCC 1.10130</strain>
    </source>
</reference>
<dbReference type="InterPro" id="IPR029063">
    <property type="entry name" value="SAM-dependent_MTases_sf"/>
</dbReference>
<feature type="binding site" evidence="9">
    <location>
        <position position="357"/>
    </location>
    <ligand>
        <name>S-adenosyl-L-methionine</name>
        <dbReference type="ChEBI" id="CHEBI:59789"/>
    </ligand>
</feature>
<dbReference type="SUPFAM" id="SSF50249">
    <property type="entry name" value="Nucleic acid-binding proteins"/>
    <property type="match status" value="1"/>
</dbReference>
<evidence type="ECO:0000256" key="3">
    <source>
        <dbReference type="ARBA" id="ARBA00022603"/>
    </source>
</evidence>
<dbReference type="InterPro" id="IPR030391">
    <property type="entry name" value="MeTrfase_TrmA_CS"/>
</dbReference>
<dbReference type="InterPro" id="IPR010280">
    <property type="entry name" value="U5_MeTrfase_fam"/>
</dbReference>
<evidence type="ECO:0000256" key="1">
    <source>
        <dbReference type="ARBA" id="ARBA00022485"/>
    </source>
</evidence>
<dbReference type="NCBIfam" id="TIGR00479">
    <property type="entry name" value="rumA"/>
    <property type="match status" value="1"/>
</dbReference>
<dbReference type="SUPFAM" id="SSF53335">
    <property type="entry name" value="S-adenosyl-L-methionine-dependent methyltransferases"/>
    <property type="match status" value="1"/>
</dbReference>
<dbReference type="GO" id="GO:0070475">
    <property type="term" value="P:rRNA base methylation"/>
    <property type="evidence" value="ECO:0007669"/>
    <property type="project" value="TreeGrafter"/>
</dbReference>
<accession>A0A8J2XNU0</accession>
<sequence>MANFFTPKKRQNKQVFQCQLNDLDSHGQGVGRWQQRAVFVAGGLPGETVQVQAMVPSKGPIKAQLKNISKASEFRQVAPCQHYHQCGGCQLQHLQADQQIQYKQQALQRMLAKVGVTIDHWASAIHSPSDLGYRSKARLALDVRGRVKLGFRHQERQTIVPIQQCPVLAEPLQPLIKPLQELLKQLASASDVGHIELHLSGQQPAVWLHRQGAWSQPERQLIEQWCQQHEVRLLTQDSELSYHLGQFDVTIYYCRSHFIQSNRQVNEQMVAQAVSWLEMTGSETVLDLFCGAGNFSLPLATKAKKVVGVEGVAAMVTQAHSNAERNQLTNAEFYQADLSQRLDLQPWWQPVDIIVLDPARAGAQAVVEQLPHCRASKVLYISCNPTTLVRDSAILQRHGYQAEKAGVMDMFPHTHHLESMILFSKN</sequence>
<dbReference type="Proteomes" id="UP000619743">
    <property type="component" value="Unassembled WGS sequence"/>
</dbReference>
<protein>
    <submittedName>
        <fullName evidence="12">23S rRNA (Uracil(1939)-C(5))-methyltransferase RlmD</fullName>
    </submittedName>
</protein>
<dbReference type="GO" id="GO:0070041">
    <property type="term" value="F:rRNA (uridine-C5-)-methyltransferase activity"/>
    <property type="evidence" value="ECO:0007669"/>
    <property type="project" value="TreeGrafter"/>
</dbReference>
<keyword evidence="5 9" id="KW-0949">S-adenosyl-L-methionine</keyword>
<dbReference type="Gene3D" id="2.40.50.1070">
    <property type="match status" value="1"/>
</dbReference>
<keyword evidence="13" id="KW-1185">Reference proteome</keyword>
<evidence type="ECO:0000256" key="5">
    <source>
        <dbReference type="ARBA" id="ARBA00022691"/>
    </source>
</evidence>
<keyword evidence="1" id="KW-0479">Metal-binding</keyword>
<dbReference type="InterPro" id="IPR012340">
    <property type="entry name" value="NA-bd_OB-fold"/>
</dbReference>
<keyword evidence="1" id="KW-0408">Iron</keyword>
<keyword evidence="1" id="KW-0004">4Fe-4S</keyword>
<gene>
    <name evidence="12" type="primary">rlmD</name>
    <name evidence="12" type="ORF">GCM10011369_15790</name>
</gene>
<dbReference type="OrthoDB" id="9804590at2"/>
<evidence type="ECO:0000256" key="10">
    <source>
        <dbReference type="PROSITE-ProRule" id="PRU10015"/>
    </source>
</evidence>
<keyword evidence="4 9" id="KW-0808">Transferase</keyword>
<feature type="active site" evidence="10">
    <location>
        <position position="383"/>
    </location>
</feature>
<keyword evidence="3 9" id="KW-0489">Methyltransferase</keyword>
<dbReference type="NCBIfam" id="NF009639">
    <property type="entry name" value="PRK13168.1"/>
    <property type="match status" value="1"/>
</dbReference>
<dbReference type="FunFam" id="3.40.50.150:FF:000009">
    <property type="entry name" value="23S rRNA (Uracil(1939)-C(5))-methyltransferase RlmD"/>
    <property type="match status" value="1"/>
</dbReference>
<comment type="catalytic activity">
    <reaction evidence="7">
        <text>uridine(1939) in 23S rRNA + S-adenosyl-L-methionine = 5-methyluridine(1939) in 23S rRNA + S-adenosyl-L-homocysteine + H(+)</text>
        <dbReference type="Rhea" id="RHEA:42908"/>
        <dbReference type="Rhea" id="RHEA-COMP:10278"/>
        <dbReference type="Rhea" id="RHEA-COMP:10279"/>
        <dbReference type="ChEBI" id="CHEBI:15378"/>
        <dbReference type="ChEBI" id="CHEBI:57856"/>
        <dbReference type="ChEBI" id="CHEBI:59789"/>
        <dbReference type="ChEBI" id="CHEBI:65315"/>
        <dbReference type="ChEBI" id="CHEBI:74447"/>
        <dbReference type="EC" id="2.1.1.190"/>
    </reaction>
</comment>
<evidence type="ECO:0000256" key="9">
    <source>
        <dbReference type="PROSITE-ProRule" id="PRU01024"/>
    </source>
</evidence>
<dbReference type="Pfam" id="PF01938">
    <property type="entry name" value="TRAM"/>
    <property type="match status" value="1"/>
</dbReference>
<comment type="caution">
    <text evidence="12">The sequence shown here is derived from an EMBL/GenBank/DDBJ whole genome shotgun (WGS) entry which is preliminary data.</text>
</comment>
<proteinExistence type="inferred from homology"/>
<dbReference type="CDD" id="cd02440">
    <property type="entry name" value="AdoMet_MTases"/>
    <property type="match status" value="1"/>
</dbReference>
<dbReference type="PROSITE" id="PS01231">
    <property type="entry name" value="TRMA_2"/>
    <property type="match status" value="1"/>
</dbReference>
<dbReference type="Pfam" id="PF05958">
    <property type="entry name" value="tRNA_U5-meth_tr"/>
    <property type="match status" value="1"/>
</dbReference>
<dbReference type="Gene3D" id="2.40.50.140">
    <property type="entry name" value="Nucleic acid-binding proteins"/>
    <property type="match status" value="1"/>
</dbReference>
<dbReference type="RefSeq" id="WP_087505429.1">
    <property type="nucleotide sequence ID" value="NZ_BMDX01000006.1"/>
</dbReference>
<feature type="active site" description="Nucleophile" evidence="9">
    <location>
        <position position="383"/>
    </location>
</feature>
<dbReference type="InterPro" id="IPR030390">
    <property type="entry name" value="MeTrfase_TrmA_AS"/>
</dbReference>
<organism evidence="12 13">
    <name type="scientific">Neiella marina</name>
    <dbReference type="NCBI Taxonomy" id="508461"/>
    <lineage>
        <taxon>Bacteria</taxon>
        <taxon>Pseudomonadati</taxon>
        <taxon>Pseudomonadota</taxon>
        <taxon>Gammaproteobacteria</taxon>
        <taxon>Alteromonadales</taxon>
        <taxon>Echinimonadaceae</taxon>
        <taxon>Neiella</taxon>
    </lineage>
</organism>
<comment type="similarity">
    <text evidence="9">Belongs to the class I-like SAM-binding methyltransferase superfamily. RNA M5U methyltransferase family.</text>
</comment>